<keyword evidence="2" id="KW-0812">Transmembrane</keyword>
<gene>
    <name evidence="3" type="ORF">D5400_12600</name>
</gene>
<sequence>MRDFASHISARRAIAPAAAVTDNTPLVSEIIDLSGFGQAMFVIAIGALATAAATFTVLVEHGDDPALTDAEAVPDSQLTGSEAEASFDGNDDNETRKIGYVGPKQFVRLTITPANNAGAANVSAVALLGTPRYWPAA</sequence>
<dbReference type="AlphaFoldDB" id="A0A3Q8XQZ0"/>
<reference evidence="3 4" key="1">
    <citation type="submission" date="2018-09" db="EMBL/GenBank/DDBJ databases">
        <title>Marinorhizobium profundi gen. nov., sp. nov., isolated from a deep-sea sediment sample from the New Britain Trench and proposal of Marinorhizobiaceae fam. nov. in the order Rhizobiales of the class Alphaproteobacteria.</title>
        <authorList>
            <person name="Cao J."/>
        </authorList>
    </citation>
    <scope>NUCLEOTIDE SEQUENCE [LARGE SCALE GENOMIC DNA]</scope>
    <source>
        <strain evidence="3 4">WS11</strain>
    </source>
</reference>
<dbReference type="RefSeq" id="WP_126010317.1">
    <property type="nucleotide sequence ID" value="NZ_CP032509.1"/>
</dbReference>
<name>A0A3Q8XQZ0_9HYPH</name>
<proteinExistence type="predicted"/>
<feature type="transmembrane region" description="Helical" evidence="2">
    <location>
        <begin position="36"/>
        <end position="59"/>
    </location>
</feature>
<dbReference type="EMBL" id="CP032509">
    <property type="protein sequence ID" value="AZN72003.1"/>
    <property type="molecule type" value="Genomic_DNA"/>
</dbReference>
<organism evidence="3 4">
    <name type="scientific">Georhizobium profundi</name>
    <dbReference type="NCBI Taxonomy" id="2341112"/>
    <lineage>
        <taxon>Bacteria</taxon>
        <taxon>Pseudomonadati</taxon>
        <taxon>Pseudomonadota</taxon>
        <taxon>Alphaproteobacteria</taxon>
        <taxon>Hyphomicrobiales</taxon>
        <taxon>Rhizobiaceae</taxon>
        <taxon>Georhizobium</taxon>
    </lineage>
</organism>
<evidence type="ECO:0000313" key="3">
    <source>
        <dbReference type="EMBL" id="AZN72003.1"/>
    </source>
</evidence>
<feature type="region of interest" description="Disordered" evidence="1">
    <location>
        <begin position="74"/>
        <end position="95"/>
    </location>
</feature>
<keyword evidence="2" id="KW-1133">Transmembrane helix</keyword>
<accession>A0A3Q8XQZ0</accession>
<dbReference type="OrthoDB" id="5464931at2"/>
<evidence type="ECO:0000256" key="2">
    <source>
        <dbReference type="SAM" id="Phobius"/>
    </source>
</evidence>
<evidence type="ECO:0000256" key="1">
    <source>
        <dbReference type="SAM" id="MobiDB-lite"/>
    </source>
</evidence>
<keyword evidence="4" id="KW-1185">Reference proteome</keyword>
<dbReference type="Proteomes" id="UP000268192">
    <property type="component" value="Chromosome"/>
</dbReference>
<keyword evidence="2" id="KW-0472">Membrane</keyword>
<dbReference type="KEGG" id="abaw:D5400_12600"/>
<evidence type="ECO:0000313" key="4">
    <source>
        <dbReference type="Proteomes" id="UP000268192"/>
    </source>
</evidence>
<protein>
    <submittedName>
        <fullName evidence="3">Uncharacterized protein</fullName>
    </submittedName>
</protein>